<dbReference type="Gene3D" id="1.10.730.20">
    <property type="match status" value="1"/>
</dbReference>
<keyword evidence="2" id="KW-0547">Nucleotide-binding</keyword>
<keyword evidence="3" id="KW-0067">ATP-binding</keyword>
<evidence type="ECO:0000313" key="10">
    <source>
        <dbReference type="Proteomes" id="UP001476798"/>
    </source>
</evidence>
<evidence type="ECO:0000256" key="5">
    <source>
        <dbReference type="ARBA" id="ARBA00023146"/>
    </source>
</evidence>
<accession>A0ABV0NZS3</accession>
<feature type="domain" description="Methionyl/Valyl/Leucyl/Isoleucyl-tRNA synthetase anticodon-binding" evidence="8">
    <location>
        <begin position="93"/>
        <end position="213"/>
    </location>
</feature>
<sequence>MCFGGGLQNQTSSPKSKLGQMPLTRPVTASARYKHSGTYLLKTLPFVCLPFIISLCPGFIFQLRNTLRFLLGNLQGFDPHLQAVDPKQMYYIDQYMLHLLREYSMKVTDAYSEFDAGRVIRFLQAFITRDLSSFYFSIIKDRLYCSPEDSLGRRSCQTALEEILDGVTRSVAPILPHLAEEVYLHAPGHDKAETLFKSGWMKSSSVWRRPGLEEAVEGACAIRDSFLSSIPGKNASQYDLTIALEPGLLFELMEVRITINLPENRFKNQ</sequence>
<keyword evidence="7" id="KW-1133">Transmembrane helix</keyword>
<evidence type="ECO:0000256" key="6">
    <source>
        <dbReference type="SAM" id="MobiDB-lite"/>
    </source>
</evidence>
<protein>
    <submittedName>
        <fullName evidence="9">Isoleucine--tRNA ligase, mitochondrial</fullName>
    </submittedName>
</protein>
<gene>
    <name evidence="9" type="primary">IARS2</name>
    <name evidence="9" type="ORF">GOODEAATRI_033535</name>
</gene>
<evidence type="ECO:0000313" key="9">
    <source>
        <dbReference type="EMBL" id="MEQ2176958.1"/>
    </source>
</evidence>
<dbReference type="EMBL" id="JAHRIO010057034">
    <property type="protein sequence ID" value="MEQ2176958.1"/>
    <property type="molecule type" value="Genomic_DNA"/>
</dbReference>
<dbReference type="Proteomes" id="UP001476798">
    <property type="component" value="Unassembled WGS sequence"/>
</dbReference>
<proteinExistence type="predicted"/>
<dbReference type="CDD" id="cd07960">
    <property type="entry name" value="Anticodon_Ia_Ile_BEm"/>
    <property type="match status" value="1"/>
</dbReference>
<evidence type="ECO:0000259" key="8">
    <source>
        <dbReference type="Pfam" id="PF08264"/>
    </source>
</evidence>
<dbReference type="InterPro" id="IPR033708">
    <property type="entry name" value="Anticodon_Ile_BEm"/>
</dbReference>
<dbReference type="PANTHER" id="PTHR42765">
    <property type="entry name" value="SOLEUCYL-TRNA SYNTHETASE"/>
    <property type="match status" value="1"/>
</dbReference>
<evidence type="ECO:0000256" key="1">
    <source>
        <dbReference type="ARBA" id="ARBA00022598"/>
    </source>
</evidence>
<dbReference type="PANTHER" id="PTHR42765:SF1">
    <property type="entry name" value="ISOLEUCINE--TRNA LIGASE, MITOCHONDRIAL"/>
    <property type="match status" value="1"/>
</dbReference>
<organism evidence="9 10">
    <name type="scientific">Goodea atripinnis</name>
    <dbReference type="NCBI Taxonomy" id="208336"/>
    <lineage>
        <taxon>Eukaryota</taxon>
        <taxon>Metazoa</taxon>
        <taxon>Chordata</taxon>
        <taxon>Craniata</taxon>
        <taxon>Vertebrata</taxon>
        <taxon>Euteleostomi</taxon>
        <taxon>Actinopterygii</taxon>
        <taxon>Neopterygii</taxon>
        <taxon>Teleostei</taxon>
        <taxon>Neoteleostei</taxon>
        <taxon>Acanthomorphata</taxon>
        <taxon>Ovalentaria</taxon>
        <taxon>Atherinomorphae</taxon>
        <taxon>Cyprinodontiformes</taxon>
        <taxon>Goodeidae</taxon>
        <taxon>Goodea</taxon>
    </lineage>
</organism>
<keyword evidence="4" id="KW-0648">Protein biosynthesis</keyword>
<dbReference type="SUPFAM" id="SSF47323">
    <property type="entry name" value="Anticodon-binding domain of a subclass of class I aminoacyl-tRNA synthetases"/>
    <property type="match status" value="1"/>
</dbReference>
<dbReference type="GO" id="GO:0016874">
    <property type="term" value="F:ligase activity"/>
    <property type="evidence" value="ECO:0007669"/>
    <property type="project" value="UniProtKB-KW"/>
</dbReference>
<evidence type="ECO:0000256" key="4">
    <source>
        <dbReference type="ARBA" id="ARBA00022917"/>
    </source>
</evidence>
<evidence type="ECO:0000256" key="7">
    <source>
        <dbReference type="SAM" id="Phobius"/>
    </source>
</evidence>
<dbReference type="InterPro" id="IPR009080">
    <property type="entry name" value="tRNAsynth_Ia_anticodon-bd"/>
</dbReference>
<dbReference type="InterPro" id="IPR013155">
    <property type="entry name" value="M/V/L/I-tRNA-synth_anticd-bd"/>
</dbReference>
<dbReference type="InterPro" id="IPR050081">
    <property type="entry name" value="Ile-tRNA_ligase"/>
</dbReference>
<dbReference type="Pfam" id="PF08264">
    <property type="entry name" value="Anticodon_1"/>
    <property type="match status" value="1"/>
</dbReference>
<keyword evidence="7" id="KW-0472">Membrane</keyword>
<feature type="region of interest" description="Disordered" evidence="6">
    <location>
        <begin position="1"/>
        <end position="21"/>
    </location>
</feature>
<reference evidence="9 10" key="1">
    <citation type="submission" date="2021-06" db="EMBL/GenBank/DDBJ databases">
        <authorList>
            <person name="Palmer J.M."/>
        </authorList>
    </citation>
    <scope>NUCLEOTIDE SEQUENCE [LARGE SCALE GENOMIC DNA]</scope>
    <source>
        <strain evidence="9 10">GA_2019</strain>
        <tissue evidence="9">Muscle</tissue>
    </source>
</reference>
<comment type="caution">
    <text evidence="9">The sequence shown here is derived from an EMBL/GenBank/DDBJ whole genome shotgun (WGS) entry which is preliminary data.</text>
</comment>
<evidence type="ECO:0000256" key="3">
    <source>
        <dbReference type="ARBA" id="ARBA00022840"/>
    </source>
</evidence>
<name>A0ABV0NZS3_9TELE</name>
<evidence type="ECO:0000256" key="2">
    <source>
        <dbReference type="ARBA" id="ARBA00022741"/>
    </source>
</evidence>
<keyword evidence="1 9" id="KW-0436">Ligase</keyword>
<keyword evidence="10" id="KW-1185">Reference proteome</keyword>
<keyword evidence="5" id="KW-0030">Aminoacyl-tRNA synthetase</keyword>
<feature type="transmembrane region" description="Helical" evidence="7">
    <location>
        <begin position="39"/>
        <end position="61"/>
    </location>
</feature>
<keyword evidence="7" id="KW-0812">Transmembrane</keyword>